<keyword evidence="5" id="KW-1185">Reference proteome</keyword>
<feature type="region of interest" description="Disordered" evidence="1">
    <location>
        <begin position="439"/>
        <end position="465"/>
    </location>
</feature>
<keyword evidence="3" id="KW-0732">Signal</keyword>
<name>A0A1L7WST2_9HELO</name>
<accession>A0A1L7WST2</accession>
<keyword evidence="2" id="KW-0812">Transmembrane</keyword>
<feature type="transmembrane region" description="Helical" evidence="2">
    <location>
        <begin position="352"/>
        <end position="372"/>
    </location>
</feature>
<proteinExistence type="predicted"/>
<feature type="compositionally biased region" description="Basic and acidic residues" evidence="1">
    <location>
        <begin position="443"/>
        <end position="458"/>
    </location>
</feature>
<protein>
    <recommendedName>
        <fullName evidence="6">Sporulation-specific protein 2</fullName>
    </recommendedName>
</protein>
<dbReference type="EMBL" id="FJOG01000007">
    <property type="protein sequence ID" value="CZR55831.1"/>
    <property type="molecule type" value="Genomic_DNA"/>
</dbReference>
<dbReference type="Proteomes" id="UP000184330">
    <property type="component" value="Unassembled WGS sequence"/>
</dbReference>
<sequence length="465" mass="49270">MWSTRIQLVALVLGARGENTCPGDTNNALNITSQTDADGLSSNGCTTVGGNVFISGDDITSRTLSDIETIIGDLTVSNAPNLVSLSAKSISSISGHFSLINPPKFQSFDLPALQTAGGIDWEILPACGEMAINLGGKVGNVIIANTTIGDNLILGITKADAVNITTNPKFDYITMNSLTTVSNAPPNSPNVNMQALTAGNVTIRDVESLNIPALERVTAGDMIIADNTFTTLSAPKLQTIVGSLAITNNTFVYQVDMLSLTSIGFGNEDADKKVQFTVADNEALKQMHNLGGLISVYGDISISGPLNSVNLLGMKAFNGNVAINTSLAGDTIDHAKHSKTYSVHLTGWKSGVVIGVIALAVLIFFGLAFFCWRRRTNMRRGAAASATGRGIDSMPPDSGGPPVVYGFSMAPTGYKEVPLDQDHELDSVTWSADHIGNPAWPSEQHRGFEEDPLNEHHPTQARHFT</sequence>
<dbReference type="STRING" id="576137.A0A1L7WST2"/>
<evidence type="ECO:0000256" key="1">
    <source>
        <dbReference type="SAM" id="MobiDB-lite"/>
    </source>
</evidence>
<feature type="signal peptide" evidence="3">
    <location>
        <begin position="1"/>
        <end position="17"/>
    </location>
</feature>
<dbReference type="Gene3D" id="3.80.20.20">
    <property type="entry name" value="Receptor L-domain"/>
    <property type="match status" value="1"/>
</dbReference>
<reference evidence="4 5" key="1">
    <citation type="submission" date="2016-03" db="EMBL/GenBank/DDBJ databases">
        <authorList>
            <person name="Ploux O."/>
        </authorList>
    </citation>
    <scope>NUCLEOTIDE SEQUENCE [LARGE SCALE GENOMIC DNA]</scope>
    <source>
        <strain evidence="4 5">UAMH 11012</strain>
    </source>
</reference>
<dbReference type="InterPro" id="IPR036941">
    <property type="entry name" value="Rcpt_L-dom_sf"/>
</dbReference>
<dbReference type="SUPFAM" id="SSF52058">
    <property type="entry name" value="L domain-like"/>
    <property type="match status" value="2"/>
</dbReference>
<evidence type="ECO:0000313" key="5">
    <source>
        <dbReference type="Proteomes" id="UP000184330"/>
    </source>
</evidence>
<keyword evidence="2" id="KW-0472">Membrane</keyword>
<dbReference type="OrthoDB" id="536881at2759"/>
<evidence type="ECO:0000256" key="3">
    <source>
        <dbReference type="SAM" id="SignalP"/>
    </source>
</evidence>
<evidence type="ECO:0000256" key="2">
    <source>
        <dbReference type="SAM" id="Phobius"/>
    </source>
</evidence>
<evidence type="ECO:0000313" key="4">
    <source>
        <dbReference type="EMBL" id="CZR55831.1"/>
    </source>
</evidence>
<evidence type="ECO:0008006" key="6">
    <source>
        <dbReference type="Google" id="ProtNLM"/>
    </source>
</evidence>
<dbReference type="AlphaFoldDB" id="A0A1L7WST2"/>
<gene>
    <name evidence="4" type="ORF">PAC_05719</name>
</gene>
<feature type="chain" id="PRO_5012295676" description="Sporulation-specific protein 2" evidence="3">
    <location>
        <begin position="18"/>
        <end position="465"/>
    </location>
</feature>
<keyword evidence="2" id="KW-1133">Transmembrane helix</keyword>
<organism evidence="4 5">
    <name type="scientific">Phialocephala subalpina</name>
    <dbReference type="NCBI Taxonomy" id="576137"/>
    <lineage>
        <taxon>Eukaryota</taxon>
        <taxon>Fungi</taxon>
        <taxon>Dikarya</taxon>
        <taxon>Ascomycota</taxon>
        <taxon>Pezizomycotina</taxon>
        <taxon>Leotiomycetes</taxon>
        <taxon>Helotiales</taxon>
        <taxon>Mollisiaceae</taxon>
        <taxon>Phialocephala</taxon>
        <taxon>Phialocephala fortinii species complex</taxon>
    </lineage>
</organism>